<dbReference type="EMBL" id="DS113918">
    <property type="protein sequence ID" value="EAX93336.1"/>
    <property type="molecule type" value="Genomic_DNA"/>
</dbReference>
<organism evidence="9 10">
    <name type="scientific">Trichomonas vaginalis (strain ATCC PRA-98 / G3)</name>
    <dbReference type="NCBI Taxonomy" id="412133"/>
    <lineage>
        <taxon>Eukaryota</taxon>
        <taxon>Metamonada</taxon>
        <taxon>Parabasalia</taxon>
        <taxon>Trichomonadida</taxon>
        <taxon>Trichomonadidae</taxon>
        <taxon>Trichomonas</taxon>
    </lineage>
</organism>
<name>A2FP33_TRIV3</name>
<keyword evidence="6 7" id="KW-0012">Acyltransferase</keyword>
<evidence type="ECO:0000256" key="4">
    <source>
        <dbReference type="ARBA" id="ARBA00022989"/>
    </source>
</evidence>
<feature type="transmembrane region" description="Helical" evidence="7">
    <location>
        <begin position="60"/>
        <end position="85"/>
    </location>
</feature>
<dbReference type="RefSeq" id="XP_001306266.1">
    <property type="nucleotide sequence ID" value="XM_001306265.1"/>
</dbReference>
<feature type="transmembrane region" description="Helical" evidence="7">
    <location>
        <begin position="97"/>
        <end position="123"/>
    </location>
</feature>
<keyword evidence="2 7" id="KW-0808">Transferase</keyword>
<dbReference type="FunCoup" id="A2FP33">
    <property type="interactions" value="255"/>
</dbReference>
<evidence type="ECO:0000313" key="9">
    <source>
        <dbReference type="EMBL" id="EAX93336.1"/>
    </source>
</evidence>
<gene>
    <name evidence="9" type="ORF">TVAG_181290</name>
</gene>
<evidence type="ECO:0000256" key="3">
    <source>
        <dbReference type="ARBA" id="ARBA00022692"/>
    </source>
</evidence>
<feature type="transmembrane region" description="Helical" evidence="7">
    <location>
        <begin position="202"/>
        <end position="226"/>
    </location>
</feature>
<dbReference type="InterPro" id="IPR001594">
    <property type="entry name" value="Palmitoyltrfase_DHHC"/>
</dbReference>
<keyword evidence="4 7" id="KW-1133">Transmembrane helix</keyword>
<dbReference type="VEuPathDB" id="TrichDB:TVAGG3_0753680"/>
<dbReference type="EC" id="2.3.1.225" evidence="7"/>
<dbReference type="GO" id="GO:0016020">
    <property type="term" value="C:membrane"/>
    <property type="evidence" value="ECO:0007669"/>
    <property type="project" value="UniProtKB-SubCell"/>
</dbReference>
<evidence type="ECO:0000256" key="6">
    <source>
        <dbReference type="ARBA" id="ARBA00023315"/>
    </source>
</evidence>
<dbReference type="InterPro" id="IPR039859">
    <property type="entry name" value="PFA4/ZDH16/20/ERF2-like"/>
</dbReference>
<comment type="subcellular location">
    <subcellularLocation>
        <location evidence="1">Membrane</location>
        <topology evidence="1">Multi-pass membrane protein</topology>
    </subcellularLocation>
</comment>
<dbReference type="OrthoDB" id="9909019at2759"/>
<dbReference type="PANTHER" id="PTHR22883:SF147">
    <property type="entry name" value="PALMITOYLTRANSFERASE"/>
    <property type="match status" value="1"/>
</dbReference>
<proteinExistence type="inferred from homology"/>
<reference evidence="9" key="2">
    <citation type="journal article" date="2007" name="Science">
        <title>Draft genome sequence of the sexually transmitted pathogen Trichomonas vaginalis.</title>
        <authorList>
            <person name="Carlton J.M."/>
            <person name="Hirt R.P."/>
            <person name="Silva J.C."/>
            <person name="Delcher A.L."/>
            <person name="Schatz M."/>
            <person name="Zhao Q."/>
            <person name="Wortman J.R."/>
            <person name="Bidwell S.L."/>
            <person name="Alsmark U.C.M."/>
            <person name="Besteiro S."/>
            <person name="Sicheritz-Ponten T."/>
            <person name="Noel C.J."/>
            <person name="Dacks J.B."/>
            <person name="Foster P.G."/>
            <person name="Simillion C."/>
            <person name="Van de Peer Y."/>
            <person name="Miranda-Saavedra D."/>
            <person name="Barton G.J."/>
            <person name="Westrop G.D."/>
            <person name="Mueller S."/>
            <person name="Dessi D."/>
            <person name="Fiori P.L."/>
            <person name="Ren Q."/>
            <person name="Paulsen I."/>
            <person name="Zhang H."/>
            <person name="Bastida-Corcuera F.D."/>
            <person name="Simoes-Barbosa A."/>
            <person name="Brown M.T."/>
            <person name="Hayes R.D."/>
            <person name="Mukherjee M."/>
            <person name="Okumura C.Y."/>
            <person name="Schneider R."/>
            <person name="Smith A.J."/>
            <person name="Vanacova S."/>
            <person name="Villalvazo M."/>
            <person name="Haas B.J."/>
            <person name="Pertea M."/>
            <person name="Feldblyum T.V."/>
            <person name="Utterback T.R."/>
            <person name="Shu C.L."/>
            <person name="Osoegawa K."/>
            <person name="de Jong P.J."/>
            <person name="Hrdy I."/>
            <person name="Horvathova L."/>
            <person name="Zubacova Z."/>
            <person name="Dolezal P."/>
            <person name="Malik S.B."/>
            <person name="Logsdon J.M. Jr."/>
            <person name="Henze K."/>
            <person name="Gupta A."/>
            <person name="Wang C.C."/>
            <person name="Dunne R.L."/>
            <person name="Upcroft J.A."/>
            <person name="Upcroft P."/>
            <person name="White O."/>
            <person name="Salzberg S.L."/>
            <person name="Tang P."/>
            <person name="Chiu C.-H."/>
            <person name="Lee Y.-S."/>
            <person name="Embley T.M."/>
            <person name="Coombs G.H."/>
            <person name="Mottram J.C."/>
            <person name="Tachezy J."/>
            <person name="Fraser-Liggett C.M."/>
            <person name="Johnson P.J."/>
        </authorList>
    </citation>
    <scope>NUCLEOTIDE SEQUENCE [LARGE SCALE GENOMIC DNA]</scope>
    <source>
        <strain evidence="9">G3</strain>
    </source>
</reference>
<sequence>MKSRTDNDLSAPLMAGFTNSNNLELVEFPGYTSYHETKCCCCKKYTIHPSREVFFGHWKFSWFAPLSVLTLILSSYIYNLIVILYNLPDVPKFICGIILSLIMILYIWSYFSIIIIGPGYFPFYYSGIASKKLTTPFPPGVSGVNDSPAGYISNSEQHLYATTNIKPNRSILAKSARRIIIRPDHMCVWAASWIGKLNMKSFILFTMYGFIYCLVLVGITIAGAIIQRKSIVKLVFNILWILVGCGFGYWQFSLSLQSIINMRKGRTTWEIWNKIDPLKFDRSVKENVADVFGKNPGLFGYIFPTNPFKGLSNLELVEKYANYYTA</sequence>
<dbReference type="InParanoid" id="A2FP33"/>
<evidence type="ECO:0000256" key="2">
    <source>
        <dbReference type="ARBA" id="ARBA00022679"/>
    </source>
</evidence>
<dbReference type="SMR" id="A2FP33"/>
<dbReference type="PROSITE" id="PS50216">
    <property type="entry name" value="DHHC"/>
    <property type="match status" value="1"/>
</dbReference>
<dbReference type="Proteomes" id="UP000001542">
    <property type="component" value="Unassembled WGS sequence"/>
</dbReference>
<dbReference type="GO" id="GO:0005783">
    <property type="term" value="C:endoplasmic reticulum"/>
    <property type="evidence" value="ECO:0000318"/>
    <property type="project" value="GO_Central"/>
</dbReference>
<evidence type="ECO:0000313" key="10">
    <source>
        <dbReference type="Proteomes" id="UP000001542"/>
    </source>
</evidence>
<dbReference type="GO" id="GO:0005794">
    <property type="term" value="C:Golgi apparatus"/>
    <property type="evidence" value="ECO:0000318"/>
    <property type="project" value="GO_Central"/>
</dbReference>
<dbReference type="VEuPathDB" id="TrichDB:TVAG_181290"/>
<dbReference type="Pfam" id="PF01529">
    <property type="entry name" value="DHHC"/>
    <property type="match status" value="1"/>
</dbReference>
<feature type="domain" description="Palmitoyltransferase DHHC" evidence="8">
    <location>
        <begin position="154"/>
        <end position="274"/>
    </location>
</feature>
<comment type="similarity">
    <text evidence="7">Belongs to the DHHC palmitoyltransferase family.</text>
</comment>
<evidence type="ECO:0000256" key="1">
    <source>
        <dbReference type="ARBA" id="ARBA00004141"/>
    </source>
</evidence>
<keyword evidence="3 7" id="KW-0812">Transmembrane</keyword>
<dbReference type="GO" id="GO:0006612">
    <property type="term" value="P:protein targeting to membrane"/>
    <property type="evidence" value="ECO:0000318"/>
    <property type="project" value="GO_Central"/>
</dbReference>
<evidence type="ECO:0000256" key="7">
    <source>
        <dbReference type="RuleBase" id="RU079119"/>
    </source>
</evidence>
<comment type="domain">
    <text evidence="7">The DHHC domain is required for palmitoyltransferase activity.</text>
</comment>
<dbReference type="AlphaFoldDB" id="A2FP33"/>
<reference evidence="9" key="1">
    <citation type="submission" date="2006-10" db="EMBL/GenBank/DDBJ databases">
        <authorList>
            <person name="Amadeo P."/>
            <person name="Zhao Q."/>
            <person name="Wortman J."/>
            <person name="Fraser-Liggett C."/>
            <person name="Carlton J."/>
        </authorList>
    </citation>
    <scope>NUCLEOTIDE SEQUENCE</scope>
    <source>
        <strain evidence="9">G3</strain>
    </source>
</reference>
<dbReference type="PANTHER" id="PTHR22883">
    <property type="entry name" value="ZINC FINGER DHHC DOMAIN CONTAINING PROTEIN"/>
    <property type="match status" value="1"/>
</dbReference>
<evidence type="ECO:0000259" key="8">
    <source>
        <dbReference type="Pfam" id="PF01529"/>
    </source>
</evidence>
<comment type="catalytic activity">
    <reaction evidence="7">
        <text>L-cysteinyl-[protein] + hexadecanoyl-CoA = S-hexadecanoyl-L-cysteinyl-[protein] + CoA</text>
        <dbReference type="Rhea" id="RHEA:36683"/>
        <dbReference type="Rhea" id="RHEA-COMP:10131"/>
        <dbReference type="Rhea" id="RHEA-COMP:11032"/>
        <dbReference type="ChEBI" id="CHEBI:29950"/>
        <dbReference type="ChEBI" id="CHEBI:57287"/>
        <dbReference type="ChEBI" id="CHEBI:57379"/>
        <dbReference type="ChEBI" id="CHEBI:74151"/>
        <dbReference type="EC" id="2.3.1.225"/>
    </reaction>
</comment>
<dbReference type="KEGG" id="tva:4751054"/>
<evidence type="ECO:0000256" key="5">
    <source>
        <dbReference type="ARBA" id="ARBA00023136"/>
    </source>
</evidence>
<dbReference type="GO" id="GO:0019706">
    <property type="term" value="F:protein-cysteine S-palmitoyltransferase activity"/>
    <property type="evidence" value="ECO:0000318"/>
    <property type="project" value="GO_Central"/>
</dbReference>
<feature type="transmembrane region" description="Helical" evidence="7">
    <location>
        <begin position="238"/>
        <end position="256"/>
    </location>
</feature>
<keyword evidence="10" id="KW-1185">Reference proteome</keyword>
<keyword evidence="5 7" id="KW-0472">Membrane</keyword>
<protein>
    <recommendedName>
        <fullName evidence="7">Palmitoyltransferase</fullName>
        <ecNumber evidence="7">2.3.1.225</ecNumber>
    </recommendedName>
</protein>
<accession>A2FP33</accession>